<name>A0A7X0JTX7_9GAMM</name>
<proteinExistence type="predicted"/>
<gene>
    <name evidence="8" type="ORF">HNR48_002478</name>
</gene>
<feature type="transmembrane region" description="Helical" evidence="6">
    <location>
        <begin position="90"/>
        <end position="113"/>
    </location>
</feature>
<dbReference type="AlphaFoldDB" id="A0A7X0JTX7"/>
<comment type="subcellular location">
    <subcellularLocation>
        <location evidence="1">Cell membrane</location>
        <topology evidence="1">Multi-pass membrane protein</topology>
    </subcellularLocation>
</comment>
<keyword evidence="3 6" id="KW-0812">Transmembrane</keyword>
<feature type="transmembrane region" description="Helical" evidence="6">
    <location>
        <begin position="153"/>
        <end position="172"/>
    </location>
</feature>
<keyword evidence="5 6" id="KW-0472">Membrane</keyword>
<comment type="caution">
    <text evidence="8">The sequence shown here is derived from an EMBL/GenBank/DDBJ whole genome shotgun (WGS) entry which is preliminary data.</text>
</comment>
<keyword evidence="2" id="KW-1003">Cell membrane</keyword>
<dbReference type="GO" id="GO:0005886">
    <property type="term" value="C:plasma membrane"/>
    <property type="evidence" value="ECO:0007669"/>
    <property type="project" value="UniProtKB-SubCell"/>
</dbReference>
<evidence type="ECO:0000313" key="8">
    <source>
        <dbReference type="EMBL" id="MBB6522193.1"/>
    </source>
</evidence>
<dbReference type="Proteomes" id="UP000528457">
    <property type="component" value="Unassembled WGS sequence"/>
</dbReference>
<feature type="transmembrane region" description="Helical" evidence="6">
    <location>
        <begin position="65"/>
        <end position="84"/>
    </location>
</feature>
<protein>
    <submittedName>
        <fullName evidence="8">Drug/metabolite transporter (DMT)-like permease</fullName>
    </submittedName>
</protein>
<evidence type="ECO:0000256" key="6">
    <source>
        <dbReference type="SAM" id="Phobius"/>
    </source>
</evidence>
<feature type="transmembrane region" description="Helical" evidence="6">
    <location>
        <begin position="247"/>
        <end position="266"/>
    </location>
</feature>
<evidence type="ECO:0000256" key="2">
    <source>
        <dbReference type="ARBA" id="ARBA00022475"/>
    </source>
</evidence>
<dbReference type="RefSeq" id="WP_166846519.1">
    <property type="nucleotide sequence ID" value="NZ_JAAONY010000002.1"/>
</dbReference>
<sequence length="303" mass="33113">MNENTKGILLVCLGTTLFSSKSILIQWAFKAGATVDQLMLIRMLIALPFYFLAGLWAWRKLAHKPPLSAFALIALPGFACYHIASYLDMWALQFLTAGLERIILFSYPIIVVVIQAFRGHSINRVQWFGLAVAYIGVLLFFKQDVQLHQSTSMLAVAAVFVAALLTAYYVLASQKYGRRYSSDFFTAVAMGITGLTIPSHFVVMNGFNVSGIGLDIWAYGAFLSIVLTVFASFVLNRGIGLAGAQKGSVAGMLGPMITLLMAAWILNQPFTFMHGVAVAVTVAGVSLVTQSEKLGFRLHRKRG</sequence>
<dbReference type="SUPFAM" id="SSF103481">
    <property type="entry name" value="Multidrug resistance efflux transporter EmrE"/>
    <property type="match status" value="2"/>
</dbReference>
<evidence type="ECO:0000256" key="5">
    <source>
        <dbReference type="ARBA" id="ARBA00023136"/>
    </source>
</evidence>
<dbReference type="PANTHER" id="PTHR32322:SF18">
    <property type="entry name" value="S-ADENOSYLMETHIONINE_S-ADENOSYLHOMOCYSTEINE TRANSPORTER"/>
    <property type="match status" value="1"/>
</dbReference>
<feature type="transmembrane region" description="Helical" evidence="6">
    <location>
        <begin position="38"/>
        <end position="58"/>
    </location>
</feature>
<accession>A0A7X0JTX7</accession>
<keyword evidence="4 6" id="KW-1133">Transmembrane helix</keyword>
<dbReference type="PANTHER" id="PTHR32322">
    <property type="entry name" value="INNER MEMBRANE TRANSPORTER"/>
    <property type="match status" value="1"/>
</dbReference>
<feature type="transmembrane region" description="Helical" evidence="6">
    <location>
        <begin position="272"/>
        <end position="291"/>
    </location>
</feature>
<dbReference type="InParanoid" id="A0A7X0JTX7"/>
<dbReference type="EMBL" id="JACHHT010000002">
    <property type="protein sequence ID" value="MBB6522193.1"/>
    <property type="molecule type" value="Genomic_DNA"/>
</dbReference>
<dbReference type="InterPro" id="IPR037185">
    <property type="entry name" value="EmrE-like"/>
</dbReference>
<keyword evidence="9" id="KW-1185">Reference proteome</keyword>
<evidence type="ECO:0000256" key="4">
    <source>
        <dbReference type="ARBA" id="ARBA00022989"/>
    </source>
</evidence>
<feature type="transmembrane region" description="Helical" evidence="6">
    <location>
        <begin position="184"/>
        <end position="204"/>
    </location>
</feature>
<feature type="domain" description="EamA" evidence="7">
    <location>
        <begin position="6"/>
        <end position="141"/>
    </location>
</feature>
<feature type="transmembrane region" description="Helical" evidence="6">
    <location>
        <begin position="125"/>
        <end position="141"/>
    </location>
</feature>
<feature type="transmembrane region" description="Helical" evidence="6">
    <location>
        <begin position="216"/>
        <end position="235"/>
    </location>
</feature>
<dbReference type="InterPro" id="IPR050638">
    <property type="entry name" value="AA-Vitamin_Transporters"/>
</dbReference>
<evidence type="ECO:0000256" key="3">
    <source>
        <dbReference type="ARBA" id="ARBA00022692"/>
    </source>
</evidence>
<reference evidence="8 9" key="1">
    <citation type="submission" date="2020-08" db="EMBL/GenBank/DDBJ databases">
        <title>Genomic Encyclopedia of Type Strains, Phase IV (KMG-IV): sequencing the most valuable type-strain genomes for metagenomic binning, comparative biology and taxonomic classification.</title>
        <authorList>
            <person name="Goeker M."/>
        </authorList>
    </citation>
    <scope>NUCLEOTIDE SEQUENCE [LARGE SCALE GENOMIC DNA]</scope>
    <source>
        <strain evidence="8 9">DSM 22368</strain>
    </source>
</reference>
<feature type="domain" description="EamA" evidence="7">
    <location>
        <begin position="154"/>
        <end position="289"/>
    </location>
</feature>
<dbReference type="InterPro" id="IPR000620">
    <property type="entry name" value="EamA_dom"/>
</dbReference>
<organism evidence="8 9">
    <name type="scientific">Pseudoteredinibacter isoporae</name>
    <dbReference type="NCBI Taxonomy" id="570281"/>
    <lineage>
        <taxon>Bacteria</taxon>
        <taxon>Pseudomonadati</taxon>
        <taxon>Pseudomonadota</taxon>
        <taxon>Gammaproteobacteria</taxon>
        <taxon>Cellvibrionales</taxon>
        <taxon>Cellvibrionaceae</taxon>
        <taxon>Pseudoteredinibacter</taxon>
    </lineage>
</organism>
<evidence type="ECO:0000259" key="7">
    <source>
        <dbReference type="Pfam" id="PF00892"/>
    </source>
</evidence>
<dbReference type="Pfam" id="PF00892">
    <property type="entry name" value="EamA"/>
    <property type="match status" value="2"/>
</dbReference>
<evidence type="ECO:0000313" key="9">
    <source>
        <dbReference type="Proteomes" id="UP000528457"/>
    </source>
</evidence>
<evidence type="ECO:0000256" key="1">
    <source>
        <dbReference type="ARBA" id="ARBA00004651"/>
    </source>
</evidence>